<evidence type="ECO:0000256" key="4">
    <source>
        <dbReference type="ARBA" id="ARBA00023002"/>
    </source>
</evidence>
<dbReference type="EMBL" id="RZNJ01000006">
    <property type="protein sequence ID" value="RUT28828.1"/>
    <property type="molecule type" value="Genomic_DNA"/>
</dbReference>
<comment type="similarity">
    <text evidence="1">Belongs to the SsuE family.</text>
</comment>
<dbReference type="InterPro" id="IPR051814">
    <property type="entry name" value="NAD(P)H-dep_FMN_reductase"/>
</dbReference>
<dbReference type="OrthoDB" id="1643408at2"/>
<evidence type="ECO:0000256" key="2">
    <source>
        <dbReference type="ARBA" id="ARBA00022630"/>
    </source>
</evidence>
<evidence type="ECO:0000256" key="3">
    <source>
        <dbReference type="ARBA" id="ARBA00022643"/>
    </source>
</evidence>
<dbReference type="InterPro" id="IPR029039">
    <property type="entry name" value="Flavoprotein-like_sf"/>
</dbReference>
<dbReference type="Gene3D" id="3.40.50.360">
    <property type="match status" value="1"/>
</dbReference>
<dbReference type="NCBIfam" id="TIGR03566">
    <property type="entry name" value="FMN_reduc_MsuE"/>
    <property type="match status" value="1"/>
</dbReference>
<keyword evidence="3" id="KW-0288">FMN</keyword>
<sequence length="203" mass="21518">MTPPRPLSIVAFSANTRRPSRSRALAGLIGQHAARHVDADLIQIDLVDAGHGLGAAYARDQLDPQARRAIEAVEKADILIAASPVYKGSYTGLFKHFFDLVDMHALAETPVVVAATGGGQRHALMVEHQMRPLFGFFGALTIPVSVYAEDASFDEEFGQTDPGILARIELAARQAAALACLSPIRKAAPGAAADGDNIVRLKG</sequence>
<keyword evidence="7" id="KW-1185">Reference proteome</keyword>
<feature type="domain" description="NADPH-dependent FMN reductase-like" evidence="5">
    <location>
        <begin position="8"/>
        <end position="148"/>
    </location>
</feature>
<name>A0A433X441_9HYPH</name>
<proteinExistence type="inferred from homology"/>
<dbReference type="Proteomes" id="UP000281547">
    <property type="component" value="Unassembled WGS sequence"/>
</dbReference>
<protein>
    <submittedName>
        <fullName evidence="6">FMN reductase</fullName>
    </submittedName>
</protein>
<keyword evidence="2" id="KW-0285">Flavoprotein</keyword>
<dbReference type="Pfam" id="PF03358">
    <property type="entry name" value="FMN_red"/>
    <property type="match status" value="1"/>
</dbReference>
<dbReference type="SUPFAM" id="SSF52218">
    <property type="entry name" value="Flavoproteins"/>
    <property type="match status" value="1"/>
</dbReference>
<dbReference type="AlphaFoldDB" id="A0A433X441"/>
<evidence type="ECO:0000259" key="5">
    <source>
        <dbReference type="Pfam" id="PF03358"/>
    </source>
</evidence>
<dbReference type="PANTHER" id="PTHR43408">
    <property type="entry name" value="FMN REDUCTASE (NADPH)"/>
    <property type="match status" value="1"/>
</dbReference>
<comment type="caution">
    <text evidence="6">The sequence shown here is derived from an EMBL/GenBank/DDBJ whole genome shotgun (WGS) entry which is preliminary data.</text>
</comment>
<evidence type="ECO:0000313" key="7">
    <source>
        <dbReference type="Proteomes" id="UP000281547"/>
    </source>
</evidence>
<gene>
    <name evidence="6" type="primary">msuE</name>
    <name evidence="6" type="ORF">EMQ25_15680</name>
</gene>
<keyword evidence="4" id="KW-0560">Oxidoreductase</keyword>
<dbReference type="RefSeq" id="WP_127189552.1">
    <property type="nucleotide sequence ID" value="NZ_RZNJ01000006.1"/>
</dbReference>
<organism evidence="6 7">
    <name type="scientific">Arsenicitalea aurantiaca</name>
    <dbReference type="NCBI Taxonomy" id="1783274"/>
    <lineage>
        <taxon>Bacteria</taxon>
        <taxon>Pseudomonadati</taxon>
        <taxon>Pseudomonadota</taxon>
        <taxon>Alphaproteobacteria</taxon>
        <taxon>Hyphomicrobiales</taxon>
        <taxon>Devosiaceae</taxon>
        <taxon>Arsenicitalea</taxon>
    </lineage>
</organism>
<dbReference type="GO" id="GO:0016491">
    <property type="term" value="F:oxidoreductase activity"/>
    <property type="evidence" value="ECO:0007669"/>
    <property type="project" value="UniProtKB-KW"/>
</dbReference>
<evidence type="ECO:0000256" key="1">
    <source>
        <dbReference type="ARBA" id="ARBA00005990"/>
    </source>
</evidence>
<accession>A0A433X441</accession>
<reference evidence="6 7" key="1">
    <citation type="journal article" date="2016" name="Int. J. Syst. Evol. Microbiol.">
        <title>Arsenicitalea aurantiaca gen. nov., sp. nov., a new member of the family Hyphomicrobiaceae, isolated from high-arsenic sediment.</title>
        <authorList>
            <person name="Mu Y."/>
            <person name="Zhou L."/>
            <person name="Zeng X.C."/>
            <person name="Liu L."/>
            <person name="Pan Y."/>
            <person name="Chen X."/>
            <person name="Wang J."/>
            <person name="Li S."/>
            <person name="Li W.J."/>
            <person name="Wang Y."/>
        </authorList>
    </citation>
    <scope>NUCLEOTIDE SEQUENCE [LARGE SCALE GENOMIC DNA]</scope>
    <source>
        <strain evidence="6 7">42-50</strain>
    </source>
</reference>
<dbReference type="InterPro" id="IPR019912">
    <property type="entry name" value="FMN_Rdtase_MsuE-like"/>
</dbReference>
<dbReference type="PANTHER" id="PTHR43408:SF2">
    <property type="entry name" value="FMN REDUCTASE (NADPH)"/>
    <property type="match status" value="1"/>
</dbReference>
<dbReference type="InterPro" id="IPR005025">
    <property type="entry name" value="FMN_Rdtase-like_dom"/>
</dbReference>
<evidence type="ECO:0000313" key="6">
    <source>
        <dbReference type="EMBL" id="RUT28828.1"/>
    </source>
</evidence>